<comment type="caution">
    <text evidence="1">The sequence shown here is derived from an EMBL/GenBank/DDBJ whole genome shotgun (WGS) entry which is preliminary data.</text>
</comment>
<gene>
    <name evidence="1" type="ORF">ACFP3R_00770</name>
</gene>
<name>A0ABW1NYK7_9PSEU</name>
<dbReference type="Pfam" id="PF02567">
    <property type="entry name" value="PhzC-PhzF"/>
    <property type="match status" value="1"/>
</dbReference>
<proteinExistence type="predicted"/>
<dbReference type="EMBL" id="JBHSQO010000001">
    <property type="protein sequence ID" value="MFC6087797.1"/>
    <property type="molecule type" value="Genomic_DNA"/>
</dbReference>
<accession>A0ABW1NYK7</accession>
<dbReference type="PANTHER" id="PTHR13774">
    <property type="entry name" value="PHENAZINE BIOSYNTHESIS PROTEIN"/>
    <property type="match status" value="1"/>
</dbReference>
<dbReference type="Proteomes" id="UP001596220">
    <property type="component" value="Unassembled WGS sequence"/>
</dbReference>
<dbReference type="InterPro" id="IPR003719">
    <property type="entry name" value="Phenazine_PhzF-like"/>
</dbReference>
<dbReference type="PANTHER" id="PTHR13774:SF32">
    <property type="entry name" value="ANTISENSE-ENHANCING SEQUENCE 1"/>
    <property type="match status" value="1"/>
</dbReference>
<evidence type="ECO:0000313" key="1">
    <source>
        <dbReference type="EMBL" id="MFC6087797.1"/>
    </source>
</evidence>
<dbReference type="SUPFAM" id="SSF54506">
    <property type="entry name" value="Diaminopimelate epimerase-like"/>
    <property type="match status" value="1"/>
</dbReference>
<dbReference type="PIRSF" id="PIRSF016184">
    <property type="entry name" value="PhzC_PhzF"/>
    <property type="match status" value="1"/>
</dbReference>
<protein>
    <submittedName>
        <fullName evidence="1">PhzF family phenazine biosynthesis protein</fullName>
    </submittedName>
</protein>
<reference evidence="2" key="1">
    <citation type="journal article" date="2019" name="Int. J. Syst. Evol. Microbiol.">
        <title>The Global Catalogue of Microorganisms (GCM) 10K type strain sequencing project: providing services to taxonomists for standard genome sequencing and annotation.</title>
        <authorList>
            <consortium name="The Broad Institute Genomics Platform"/>
            <consortium name="The Broad Institute Genome Sequencing Center for Infectious Disease"/>
            <person name="Wu L."/>
            <person name="Ma J."/>
        </authorList>
    </citation>
    <scope>NUCLEOTIDE SEQUENCE [LARGE SCALE GENOMIC DNA]</scope>
    <source>
        <strain evidence="2">CGMCC 4.7246</strain>
    </source>
</reference>
<dbReference type="Gene3D" id="3.10.310.10">
    <property type="entry name" value="Diaminopimelate Epimerase, Chain A, domain 1"/>
    <property type="match status" value="2"/>
</dbReference>
<organism evidence="1 2">
    <name type="scientific">Saccharothrix lopnurensis</name>
    <dbReference type="NCBI Taxonomy" id="1670621"/>
    <lineage>
        <taxon>Bacteria</taxon>
        <taxon>Bacillati</taxon>
        <taxon>Actinomycetota</taxon>
        <taxon>Actinomycetes</taxon>
        <taxon>Pseudonocardiales</taxon>
        <taxon>Pseudonocardiaceae</taxon>
        <taxon>Saccharothrix</taxon>
    </lineage>
</organism>
<dbReference type="NCBIfam" id="TIGR00654">
    <property type="entry name" value="PhzF_family"/>
    <property type="match status" value="1"/>
</dbReference>
<keyword evidence="2" id="KW-1185">Reference proteome</keyword>
<dbReference type="RefSeq" id="WP_380631723.1">
    <property type="nucleotide sequence ID" value="NZ_JBHSQO010000001.1"/>
</dbReference>
<evidence type="ECO:0000313" key="2">
    <source>
        <dbReference type="Proteomes" id="UP001596220"/>
    </source>
</evidence>
<sequence>MVPHPFRQVDVFGSAAYAGNPLAVVAAADDVGDEDMRRFARWTNLSETTFLLRPTTADADYRVRIFTPGVELPFAGHPTLGSAHAWLAGGGEPARDGVVVQECGAGLVRVRVRDGRFAFAAPPLTRFEPVAEPLVARVAAALGVARAEVLGCSWLVNGPEWLGVRLADAARVLALTPDPAGLAGLDVGVIGAHPAGGDADFEVRALIGTEGSLVEDPATGSLNAGFARWLIEDGVAPRAYVAAQGTAIGRAARLHVDLDDEGLWVGGAVREGITGAVEL</sequence>